<dbReference type="Pfam" id="PF14065">
    <property type="entry name" value="Pvc16_N"/>
    <property type="match status" value="1"/>
</dbReference>
<dbReference type="KEGG" id="aue:C5O00_04360"/>
<evidence type="ECO:0000313" key="3">
    <source>
        <dbReference type="Proteomes" id="UP000238442"/>
    </source>
</evidence>
<accession>A0A2S0HV00</accession>
<dbReference type="OrthoDB" id="7560784at2"/>
<protein>
    <submittedName>
        <fullName evidence="2">DUF4255 domain-containing protein</fullName>
    </submittedName>
</protein>
<sequence length="192" mass="21373">MISKALSFLTKFLNQEISLKYGLDTDMVVPSSLTNPDGSIADNVHNKIVLSIINVEHETYVKSSGNFNVKTGNTYGKIAPPVHLNIYLLVSANFDSKNYLEALKMLSAVITVFQANPYFTSDVNPEMQEPLTKLTLEIMNLPVNELSHIWSGIGAKYVPSLLYKMRMITLSDERIKKQTPSIFGLEGKADSK</sequence>
<dbReference type="AlphaFoldDB" id="A0A2S0HV00"/>
<feature type="domain" description="Pvc16 N-terminal" evidence="1">
    <location>
        <begin position="8"/>
        <end position="181"/>
    </location>
</feature>
<keyword evidence="3" id="KW-1185">Reference proteome</keyword>
<dbReference type="Proteomes" id="UP000238442">
    <property type="component" value="Chromosome"/>
</dbReference>
<dbReference type="InterPro" id="IPR025351">
    <property type="entry name" value="Pvc16_N"/>
</dbReference>
<dbReference type="RefSeq" id="WP_105215274.1">
    <property type="nucleotide sequence ID" value="NZ_CP027062.1"/>
</dbReference>
<reference evidence="2 3" key="1">
    <citation type="submission" date="2018-02" db="EMBL/GenBank/DDBJ databases">
        <title>Genomic analysis of the strain RR4-38 isolated from a seawater recirculating aquaculture system.</title>
        <authorList>
            <person name="Kim Y.-S."/>
            <person name="Jang Y.H."/>
            <person name="Kim K.-H."/>
        </authorList>
    </citation>
    <scope>NUCLEOTIDE SEQUENCE [LARGE SCALE GENOMIC DNA]</scope>
    <source>
        <strain evidence="2 3">RR4-38</strain>
    </source>
</reference>
<name>A0A2S0HV00_9FLAO</name>
<proteinExistence type="predicted"/>
<gene>
    <name evidence="2" type="ORF">C5O00_04360</name>
</gene>
<evidence type="ECO:0000313" key="2">
    <source>
        <dbReference type="EMBL" id="AVI50438.1"/>
    </source>
</evidence>
<dbReference type="EMBL" id="CP027062">
    <property type="protein sequence ID" value="AVI50438.1"/>
    <property type="molecule type" value="Genomic_DNA"/>
</dbReference>
<evidence type="ECO:0000259" key="1">
    <source>
        <dbReference type="Pfam" id="PF14065"/>
    </source>
</evidence>
<organism evidence="2 3">
    <name type="scientific">Pukyongia salina</name>
    <dbReference type="NCBI Taxonomy" id="2094025"/>
    <lineage>
        <taxon>Bacteria</taxon>
        <taxon>Pseudomonadati</taxon>
        <taxon>Bacteroidota</taxon>
        <taxon>Flavobacteriia</taxon>
        <taxon>Flavobacteriales</taxon>
        <taxon>Flavobacteriaceae</taxon>
        <taxon>Pukyongia</taxon>
    </lineage>
</organism>